<keyword evidence="6 7" id="KW-0472">Membrane</keyword>
<evidence type="ECO:0000256" key="6">
    <source>
        <dbReference type="ARBA" id="ARBA00023136"/>
    </source>
</evidence>
<keyword evidence="2 7" id="KW-0813">Transport</keyword>
<evidence type="ECO:0000256" key="4">
    <source>
        <dbReference type="ARBA" id="ARBA00022692"/>
    </source>
</evidence>
<accession>A0A841RBY5</accession>
<dbReference type="InterPro" id="IPR035906">
    <property type="entry name" value="MetI-like_sf"/>
</dbReference>
<sequence length="309" mass="34831">MKLIKFVWAVLLTLAVLTVLVILPTVLVPTEEGLRLDFMSVRRQFIVLGNSLVSGDFFIYRSGRYMRNLLESLPAYTYTTFYYALFGSIVSLFLGLFMGMFLLRSNKARLIETAGFISLVPDFMIATILQLLVIKLTGLTGLNLVRIASTGSDRKAILLPIITMAVTAGFYLTRSIYSHSYKELGEDFVLFAKAKGIDRRNIYIRHIFPSVVKNLRSDLKKYLTLIISNLFIIERIFNIPGISRLFFTFAYSVGWQYTGAAGKGRFTALISTQINVALISLIALIAVYFTVYWILYGILRILLKAASGE</sequence>
<feature type="transmembrane region" description="Helical" evidence="7">
    <location>
        <begin position="274"/>
        <end position="295"/>
    </location>
</feature>
<evidence type="ECO:0000256" key="2">
    <source>
        <dbReference type="ARBA" id="ARBA00022448"/>
    </source>
</evidence>
<protein>
    <submittedName>
        <fullName evidence="9">ABC-type dipeptide/oligopeptide/nickel transport system permease component</fullName>
    </submittedName>
</protein>
<feature type="domain" description="ABC transmembrane type-1" evidence="8">
    <location>
        <begin position="77"/>
        <end position="287"/>
    </location>
</feature>
<feature type="transmembrane region" description="Helical" evidence="7">
    <location>
        <begin position="80"/>
        <end position="103"/>
    </location>
</feature>
<gene>
    <name evidence="9" type="ORF">HNR50_002183</name>
</gene>
<proteinExistence type="inferred from homology"/>
<dbReference type="EMBL" id="JACHGJ010000003">
    <property type="protein sequence ID" value="MBB6480520.1"/>
    <property type="molecule type" value="Genomic_DNA"/>
</dbReference>
<evidence type="ECO:0000259" key="8">
    <source>
        <dbReference type="PROSITE" id="PS50928"/>
    </source>
</evidence>
<dbReference type="PANTHER" id="PTHR30465:SF44">
    <property type="entry name" value="ABC-TYPE DIPEPTIDE_OLIGOPEPTIDE TRANSPORT SYSTEM, PERMEASE COMPONENT"/>
    <property type="match status" value="1"/>
</dbReference>
<dbReference type="GO" id="GO:0005886">
    <property type="term" value="C:plasma membrane"/>
    <property type="evidence" value="ECO:0007669"/>
    <property type="project" value="UniProtKB-SubCell"/>
</dbReference>
<dbReference type="SUPFAM" id="SSF161098">
    <property type="entry name" value="MetI-like"/>
    <property type="match status" value="1"/>
</dbReference>
<comment type="subcellular location">
    <subcellularLocation>
        <location evidence="1 7">Cell membrane</location>
        <topology evidence="1 7">Multi-pass membrane protein</topology>
    </subcellularLocation>
</comment>
<keyword evidence="4 7" id="KW-0812">Transmembrane</keyword>
<keyword evidence="3" id="KW-1003">Cell membrane</keyword>
<dbReference type="GO" id="GO:0055085">
    <property type="term" value="P:transmembrane transport"/>
    <property type="evidence" value="ECO:0007669"/>
    <property type="project" value="InterPro"/>
</dbReference>
<organism evidence="9 10">
    <name type="scientific">Spirochaeta isovalerica</name>
    <dbReference type="NCBI Taxonomy" id="150"/>
    <lineage>
        <taxon>Bacteria</taxon>
        <taxon>Pseudomonadati</taxon>
        <taxon>Spirochaetota</taxon>
        <taxon>Spirochaetia</taxon>
        <taxon>Spirochaetales</taxon>
        <taxon>Spirochaetaceae</taxon>
        <taxon>Spirochaeta</taxon>
    </lineage>
</organism>
<feature type="transmembrane region" description="Helical" evidence="7">
    <location>
        <begin position="222"/>
        <end position="247"/>
    </location>
</feature>
<feature type="transmembrane region" description="Helical" evidence="7">
    <location>
        <begin position="41"/>
        <end position="60"/>
    </location>
</feature>
<comment type="caution">
    <text evidence="9">The sequence shown here is derived from an EMBL/GenBank/DDBJ whole genome shotgun (WGS) entry which is preliminary data.</text>
</comment>
<dbReference type="InterPro" id="IPR000515">
    <property type="entry name" value="MetI-like"/>
</dbReference>
<dbReference type="PANTHER" id="PTHR30465">
    <property type="entry name" value="INNER MEMBRANE ABC TRANSPORTER"/>
    <property type="match status" value="1"/>
</dbReference>
<keyword evidence="10" id="KW-1185">Reference proteome</keyword>
<comment type="similarity">
    <text evidence="7">Belongs to the binding-protein-dependent transport system permease family.</text>
</comment>
<reference evidence="9 10" key="1">
    <citation type="submission" date="2020-08" db="EMBL/GenBank/DDBJ databases">
        <title>Genomic Encyclopedia of Type Strains, Phase IV (KMG-IV): sequencing the most valuable type-strain genomes for metagenomic binning, comparative biology and taxonomic classification.</title>
        <authorList>
            <person name="Goeker M."/>
        </authorList>
    </citation>
    <scope>NUCLEOTIDE SEQUENCE [LARGE SCALE GENOMIC DNA]</scope>
    <source>
        <strain evidence="9 10">DSM 2461</strain>
    </source>
</reference>
<dbReference type="RefSeq" id="WP_184746779.1">
    <property type="nucleotide sequence ID" value="NZ_JACHGJ010000003.1"/>
</dbReference>
<evidence type="ECO:0000256" key="3">
    <source>
        <dbReference type="ARBA" id="ARBA00022475"/>
    </source>
</evidence>
<dbReference type="PROSITE" id="PS50928">
    <property type="entry name" value="ABC_TM1"/>
    <property type="match status" value="1"/>
</dbReference>
<evidence type="ECO:0000256" key="1">
    <source>
        <dbReference type="ARBA" id="ARBA00004651"/>
    </source>
</evidence>
<dbReference type="Pfam" id="PF00528">
    <property type="entry name" value="BPD_transp_1"/>
    <property type="match status" value="1"/>
</dbReference>
<feature type="transmembrane region" description="Helical" evidence="7">
    <location>
        <begin position="6"/>
        <end position="29"/>
    </location>
</feature>
<dbReference type="AlphaFoldDB" id="A0A841RBY5"/>
<keyword evidence="5 7" id="KW-1133">Transmembrane helix</keyword>
<evidence type="ECO:0000313" key="10">
    <source>
        <dbReference type="Proteomes" id="UP000587760"/>
    </source>
</evidence>
<feature type="transmembrane region" description="Helical" evidence="7">
    <location>
        <begin position="115"/>
        <end position="136"/>
    </location>
</feature>
<name>A0A841RBY5_9SPIO</name>
<dbReference type="Proteomes" id="UP000587760">
    <property type="component" value="Unassembled WGS sequence"/>
</dbReference>
<feature type="transmembrane region" description="Helical" evidence="7">
    <location>
        <begin position="156"/>
        <end position="173"/>
    </location>
</feature>
<evidence type="ECO:0000256" key="5">
    <source>
        <dbReference type="ARBA" id="ARBA00022989"/>
    </source>
</evidence>
<evidence type="ECO:0000313" key="9">
    <source>
        <dbReference type="EMBL" id="MBB6480520.1"/>
    </source>
</evidence>
<evidence type="ECO:0000256" key="7">
    <source>
        <dbReference type="RuleBase" id="RU363032"/>
    </source>
</evidence>